<gene>
    <name evidence="1" type="ORF">HaLaN_28072</name>
</gene>
<name>A0A6A0AA37_HAELA</name>
<accession>A0A6A0AA37</accession>
<dbReference type="EMBL" id="BLLF01004336">
    <property type="protein sequence ID" value="GFH29422.1"/>
    <property type="molecule type" value="Genomic_DNA"/>
</dbReference>
<sequence>MIRKLLEVFGNLPPPYDQLSVLTSVLNKSVSTLKDTRHRMSSWTDQAIKASQEVYHHMDHVNEAVRV</sequence>
<feature type="non-terminal residue" evidence="1">
    <location>
        <position position="1"/>
    </location>
</feature>
<dbReference type="Proteomes" id="UP000485058">
    <property type="component" value="Unassembled WGS sequence"/>
</dbReference>
<keyword evidence="2" id="KW-1185">Reference proteome</keyword>
<dbReference type="AlphaFoldDB" id="A0A6A0AA37"/>
<proteinExistence type="predicted"/>
<feature type="non-terminal residue" evidence="1">
    <location>
        <position position="67"/>
    </location>
</feature>
<protein>
    <submittedName>
        <fullName evidence="1">Uncharacterized protein</fullName>
    </submittedName>
</protein>
<reference evidence="1 2" key="1">
    <citation type="submission" date="2020-02" db="EMBL/GenBank/DDBJ databases">
        <title>Draft genome sequence of Haematococcus lacustris strain NIES-144.</title>
        <authorList>
            <person name="Morimoto D."/>
            <person name="Nakagawa S."/>
            <person name="Yoshida T."/>
            <person name="Sawayama S."/>
        </authorList>
    </citation>
    <scope>NUCLEOTIDE SEQUENCE [LARGE SCALE GENOMIC DNA]</scope>
    <source>
        <strain evidence="1 2">NIES-144</strain>
    </source>
</reference>
<evidence type="ECO:0000313" key="2">
    <source>
        <dbReference type="Proteomes" id="UP000485058"/>
    </source>
</evidence>
<organism evidence="1 2">
    <name type="scientific">Haematococcus lacustris</name>
    <name type="common">Green alga</name>
    <name type="synonym">Haematococcus pluvialis</name>
    <dbReference type="NCBI Taxonomy" id="44745"/>
    <lineage>
        <taxon>Eukaryota</taxon>
        <taxon>Viridiplantae</taxon>
        <taxon>Chlorophyta</taxon>
        <taxon>core chlorophytes</taxon>
        <taxon>Chlorophyceae</taxon>
        <taxon>CS clade</taxon>
        <taxon>Chlamydomonadales</taxon>
        <taxon>Haematococcaceae</taxon>
        <taxon>Haematococcus</taxon>
    </lineage>
</organism>
<evidence type="ECO:0000313" key="1">
    <source>
        <dbReference type="EMBL" id="GFH29422.1"/>
    </source>
</evidence>
<comment type="caution">
    <text evidence="1">The sequence shown here is derived from an EMBL/GenBank/DDBJ whole genome shotgun (WGS) entry which is preliminary data.</text>
</comment>